<sequence>MNSHIDRRSEQNLPADERRQITPGVTEDDRDIAIGVWCSAIGAVAIALIATACFIFFHH</sequence>
<gene>
    <name evidence="3" type="ORF">UFOVP141_37</name>
</gene>
<evidence type="ECO:0000313" key="3">
    <source>
        <dbReference type="EMBL" id="CAB5079717.1"/>
    </source>
</evidence>
<accession>A0A6J7VT57</accession>
<feature type="transmembrane region" description="Helical" evidence="2">
    <location>
        <begin position="32"/>
        <end position="57"/>
    </location>
</feature>
<keyword evidence="2" id="KW-1133">Transmembrane helix</keyword>
<proteinExistence type="predicted"/>
<dbReference type="EMBL" id="LR798190">
    <property type="protein sequence ID" value="CAB5079717.1"/>
    <property type="molecule type" value="Genomic_DNA"/>
</dbReference>
<reference evidence="3" key="1">
    <citation type="submission" date="2020-05" db="EMBL/GenBank/DDBJ databases">
        <authorList>
            <person name="Chiriac C."/>
            <person name="Salcher M."/>
            <person name="Ghai R."/>
            <person name="Kavagutti S V."/>
        </authorList>
    </citation>
    <scope>NUCLEOTIDE SEQUENCE</scope>
</reference>
<evidence type="ECO:0000256" key="2">
    <source>
        <dbReference type="SAM" id="Phobius"/>
    </source>
</evidence>
<protein>
    <submittedName>
        <fullName evidence="3">Uncharacterized protein</fullName>
    </submittedName>
</protein>
<keyword evidence="2" id="KW-0812">Transmembrane</keyword>
<name>A0A6J7VT57_9CAUD</name>
<keyword evidence="2" id="KW-0472">Membrane</keyword>
<feature type="region of interest" description="Disordered" evidence="1">
    <location>
        <begin position="1"/>
        <end position="24"/>
    </location>
</feature>
<organism evidence="3">
    <name type="scientific">uncultured Caudovirales phage</name>
    <dbReference type="NCBI Taxonomy" id="2100421"/>
    <lineage>
        <taxon>Viruses</taxon>
        <taxon>Duplodnaviria</taxon>
        <taxon>Heunggongvirae</taxon>
        <taxon>Uroviricota</taxon>
        <taxon>Caudoviricetes</taxon>
        <taxon>Peduoviridae</taxon>
        <taxon>Maltschvirus</taxon>
        <taxon>Maltschvirus maltsch</taxon>
    </lineage>
</organism>
<feature type="compositionally biased region" description="Basic and acidic residues" evidence="1">
    <location>
        <begin position="1"/>
        <end position="20"/>
    </location>
</feature>
<evidence type="ECO:0000256" key="1">
    <source>
        <dbReference type="SAM" id="MobiDB-lite"/>
    </source>
</evidence>